<organism evidence="2 3">
    <name type="scientific">Dendrobium chrysotoxum</name>
    <name type="common">Orchid</name>
    <dbReference type="NCBI Taxonomy" id="161865"/>
    <lineage>
        <taxon>Eukaryota</taxon>
        <taxon>Viridiplantae</taxon>
        <taxon>Streptophyta</taxon>
        <taxon>Embryophyta</taxon>
        <taxon>Tracheophyta</taxon>
        <taxon>Spermatophyta</taxon>
        <taxon>Magnoliopsida</taxon>
        <taxon>Liliopsida</taxon>
        <taxon>Asparagales</taxon>
        <taxon>Orchidaceae</taxon>
        <taxon>Epidendroideae</taxon>
        <taxon>Malaxideae</taxon>
        <taxon>Dendrobiinae</taxon>
        <taxon>Dendrobium</taxon>
    </lineage>
</organism>
<reference evidence="2 3" key="1">
    <citation type="journal article" date="2021" name="Hortic Res">
        <title>Chromosome-scale assembly of the Dendrobium chrysotoxum genome enhances the understanding of orchid evolution.</title>
        <authorList>
            <person name="Zhang Y."/>
            <person name="Zhang G.Q."/>
            <person name="Zhang D."/>
            <person name="Liu X.D."/>
            <person name="Xu X.Y."/>
            <person name="Sun W.H."/>
            <person name="Yu X."/>
            <person name="Zhu X."/>
            <person name="Wang Z.W."/>
            <person name="Zhao X."/>
            <person name="Zhong W.Y."/>
            <person name="Chen H."/>
            <person name="Yin W.L."/>
            <person name="Huang T."/>
            <person name="Niu S.C."/>
            <person name="Liu Z.J."/>
        </authorList>
    </citation>
    <scope>NUCLEOTIDE SEQUENCE [LARGE SCALE GENOMIC DNA]</scope>
    <source>
        <strain evidence="2">Lindl</strain>
    </source>
</reference>
<protein>
    <submittedName>
        <fullName evidence="2">Uncharacterized protein</fullName>
    </submittedName>
</protein>
<keyword evidence="3" id="KW-1185">Reference proteome</keyword>
<keyword evidence="1" id="KW-0175">Coiled coil</keyword>
<name>A0AAV7GG36_DENCH</name>
<gene>
    <name evidence="2" type="ORF">IEQ34_016624</name>
</gene>
<evidence type="ECO:0000313" key="3">
    <source>
        <dbReference type="Proteomes" id="UP000775213"/>
    </source>
</evidence>
<feature type="coiled-coil region" evidence="1">
    <location>
        <begin position="11"/>
        <end position="64"/>
    </location>
</feature>
<comment type="caution">
    <text evidence="2">The sequence shown here is derived from an EMBL/GenBank/DDBJ whole genome shotgun (WGS) entry which is preliminary data.</text>
</comment>
<sequence length="73" mass="8535">MSPKSEKETSRQSYKLTIEDNEAKLASLKKDFNTELHEDLKKKLEETEAQINAIQKQMKEARASDIIYFHGDY</sequence>
<dbReference type="EMBL" id="JAGFBR010000015">
    <property type="protein sequence ID" value="KAH0454700.1"/>
    <property type="molecule type" value="Genomic_DNA"/>
</dbReference>
<evidence type="ECO:0000313" key="2">
    <source>
        <dbReference type="EMBL" id="KAH0454700.1"/>
    </source>
</evidence>
<dbReference type="Proteomes" id="UP000775213">
    <property type="component" value="Unassembled WGS sequence"/>
</dbReference>
<evidence type="ECO:0000256" key="1">
    <source>
        <dbReference type="SAM" id="Coils"/>
    </source>
</evidence>
<dbReference type="AlphaFoldDB" id="A0AAV7GG36"/>
<proteinExistence type="predicted"/>
<accession>A0AAV7GG36</accession>